<dbReference type="InterPro" id="IPR032689">
    <property type="entry name" value="TraG-D_C"/>
</dbReference>
<protein>
    <recommendedName>
        <fullName evidence="2">TraD/TraG TraM recognition site domain-containing protein</fullName>
    </recommendedName>
</protein>
<evidence type="ECO:0000259" key="2">
    <source>
        <dbReference type="Pfam" id="PF12696"/>
    </source>
</evidence>
<dbReference type="InterPro" id="IPR022458">
    <property type="entry name" value="Conjugative_coupling_TraG/TraD"/>
</dbReference>
<feature type="domain" description="TraD/TraG TraM recognition site" evidence="2">
    <location>
        <begin position="507"/>
        <end position="635"/>
    </location>
</feature>
<dbReference type="InterPro" id="IPR022503">
    <property type="entry name" value="Conj_coupling_TraG/TraD_PFGI-1"/>
</dbReference>
<dbReference type="NCBIfam" id="TIGR03754">
    <property type="entry name" value="conj_TOL_TraD"/>
    <property type="match status" value="1"/>
</dbReference>
<accession>A0A420S0Z7</accession>
<feature type="transmembrane region" description="Helical" evidence="1">
    <location>
        <begin position="43"/>
        <end position="66"/>
    </location>
</feature>
<proteinExistence type="predicted"/>
<comment type="caution">
    <text evidence="3">The sequence shown here is derived from an EMBL/GenBank/DDBJ whole genome shotgun (WGS) entry which is preliminary data.</text>
</comment>
<gene>
    <name evidence="3" type="ORF">BFJ72_g14592</name>
</gene>
<feature type="transmembrane region" description="Helical" evidence="1">
    <location>
        <begin position="927"/>
        <end position="949"/>
    </location>
</feature>
<dbReference type="AlphaFoldDB" id="A0A420S0Z7"/>
<feature type="transmembrane region" description="Helical" evidence="1">
    <location>
        <begin position="733"/>
        <end position="756"/>
    </location>
</feature>
<feature type="transmembrane region" description="Helical" evidence="1">
    <location>
        <begin position="850"/>
        <end position="883"/>
    </location>
</feature>
<evidence type="ECO:0000313" key="3">
    <source>
        <dbReference type="EMBL" id="RKL22941.1"/>
    </source>
</evidence>
<reference evidence="3 4" key="1">
    <citation type="journal article" date="2018" name="Sci. Rep.">
        <title>Characterisation of pathogen-specific regions and novel effector candidates in Fusarium oxysporum f. sp. cepae.</title>
        <authorList>
            <person name="Armitage A.D."/>
            <person name="Taylor A."/>
            <person name="Sobczyk M.K."/>
            <person name="Baxter L."/>
            <person name="Greenfield B.P."/>
            <person name="Bates H.J."/>
            <person name="Wilson F."/>
            <person name="Jackson A.C."/>
            <person name="Ott S."/>
            <person name="Harrison R.J."/>
            <person name="Clarkson J.P."/>
        </authorList>
    </citation>
    <scope>NUCLEOTIDE SEQUENCE [LARGE SCALE GENOMIC DNA]</scope>
    <source>
        <strain evidence="3 4">Fp_A8</strain>
    </source>
</reference>
<feature type="transmembrane region" description="Helical" evidence="1">
    <location>
        <begin position="903"/>
        <end position="921"/>
    </location>
</feature>
<dbReference type="Pfam" id="PF14348">
    <property type="entry name" value="DtrJ-like"/>
    <property type="match status" value="1"/>
</dbReference>
<sequence>MAQSQAVEVLLRPAVELYTVAVCAGAAILCLVAPWSLALSPLLGLGSALAFLTFGALRFHDAWAILRYRRNIRRLPRYVMTSRDMPVSQQRLFVGRGFRWDQRHTHRLMQTYRPEFRRYVEPTVTYRAARRMEERLEFAPYPLSKLAKALAWDSPLNPARPLPPVGGMPRLHGIEPHEVDVTLPLAERVGHSLVLGTTRVGKTRLAELFITQDIRRKVNGQHEVVIVFDPKGDADLLKRMYVEAKRAGREGEFYVFHLGWPDISARYNAVGRFGRISEVATRIAGQLSGEGNSAAFREFAWRFVNIIARALVELGQRPDYLLIQRHVINIDALFIEYAQHYFAKNEPKAWEVVVQLEAKLNDKNIPRNMIGREKRVIALEQYLSQVRIYDPVLDGLRSAVRYDRTYFDKIVASLLPLLEKLTTGKIAQLLAPNYSDLSDPRPIFDWMQIIRKRAIVYVGLDALSDAEVAAAVGNSMFSDLVSVAGHIYKFGIDDGLPSAATGVKVPINVHADEFNELMGDEFIPMVNKGGGAGVQVTAYTQTLSDIEARIGNRAKASQVVGNFNNLFMLRVRETATAELLTRQLPKVEVYTTTVMSGATDSSDPTGNTAFTSNTQDRISSNSVPLIEPAHVVGLPKGQCFALIEGGHLWKVRMPLPAPDPDETMPKDLQELAGYMRQHYVEAGAARRSAGGLQADGEHGRRDHGMSDPAVAVQRQQVRQQGLIAGLVTLPFRLFGVLIGSLLLCIVIECLGMHFLWPEQGWRHAQGMLNYEVSQVSEHFTQSVLVQEPGRSARQLIEWAYQGLFVKTGLLDWIRDAAAQSRAGAHSQVRDFRYYIAQLYVHVESYLIASAYTVLVFLVRLLVLILTLPLFLMAAFTGLVDGLVRRDVRGFGAGRESGFVYHRARASLMPLAVLPWVTYLALPVSVHPLLILLPSAALLGVAVCIASATFKKYL</sequence>
<dbReference type="EMBL" id="MRDB01000113">
    <property type="protein sequence ID" value="RKL22941.1"/>
    <property type="molecule type" value="Genomic_DNA"/>
</dbReference>
<organism evidence="3 4">
    <name type="scientific">Gibberella intermedia</name>
    <name type="common">Bulb rot disease fungus</name>
    <name type="synonym">Fusarium proliferatum</name>
    <dbReference type="NCBI Taxonomy" id="948311"/>
    <lineage>
        <taxon>Eukaryota</taxon>
        <taxon>Fungi</taxon>
        <taxon>Dikarya</taxon>
        <taxon>Ascomycota</taxon>
        <taxon>Pezizomycotina</taxon>
        <taxon>Sordariomycetes</taxon>
        <taxon>Hypocreomycetidae</taxon>
        <taxon>Hypocreales</taxon>
        <taxon>Nectriaceae</taxon>
        <taxon>Fusarium</taxon>
        <taxon>Fusarium fujikuroi species complex</taxon>
    </lineage>
</organism>
<dbReference type="CDD" id="cd01127">
    <property type="entry name" value="TrwB_TraG_TraD_VirD4"/>
    <property type="match status" value="1"/>
</dbReference>
<dbReference type="NCBIfam" id="TIGR03747">
    <property type="entry name" value="conj_TIGR03747"/>
    <property type="match status" value="1"/>
</dbReference>
<keyword evidence="1" id="KW-0812">Transmembrane</keyword>
<evidence type="ECO:0000313" key="4">
    <source>
        <dbReference type="Proteomes" id="UP000283569"/>
    </source>
</evidence>
<name>A0A420S0Z7_GIBIN</name>
<dbReference type="NCBIfam" id="TIGR03743">
    <property type="entry name" value="SXT_TraD"/>
    <property type="match status" value="1"/>
</dbReference>
<dbReference type="Gene3D" id="3.40.50.300">
    <property type="entry name" value="P-loop containing nucleotide triphosphate hydrolases"/>
    <property type="match status" value="2"/>
</dbReference>
<dbReference type="Pfam" id="PF12696">
    <property type="entry name" value="TraG-D_C"/>
    <property type="match status" value="1"/>
</dbReference>
<keyword evidence="1" id="KW-1133">Transmembrane helix</keyword>
<feature type="transmembrane region" description="Helical" evidence="1">
    <location>
        <begin position="17"/>
        <end position="37"/>
    </location>
</feature>
<evidence type="ECO:0000256" key="1">
    <source>
        <dbReference type="SAM" id="Phobius"/>
    </source>
</evidence>
<dbReference type="Proteomes" id="UP000283569">
    <property type="component" value="Unassembled WGS sequence"/>
</dbReference>
<dbReference type="SUPFAM" id="SSF52540">
    <property type="entry name" value="P-loop containing nucleoside triphosphate hydrolases"/>
    <property type="match status" value="1"/>
</dbReference>
<keyword evidence="1" id="KW-0472">Membrane</keyword>
<dbReference type="InterPro" id="IPR022266">
    <property type="entry name" value="DtrJ-like"/>
</dbReference>
<dbReference type="InterPro" id="IPR027417">
    <property type="entry name" value="P-loop_NTPase"/>
</dbReference>